<comment type="function">
    <text evidence="8">Catalyzes the attachment of glycine to tRNA(Gly).</text>
</comment>
<dbReference type="InterPro" id="IPR002315">
    <property type="entry name" value="tRNA-synt_gly"/>
</dbReference>
<evidence type="ECO:0000256" key="5">
    <source>
        <dbReference type="ARBA" id="ARBA00022840"/>
    </source>
</evidence>
<evidence type="ECO:0000259" key="9">
    <source>
        <dbReference type="PROSITE" id="PS50862"/>
    </source>
</evidence>
<feature type="domain" description="Aminoacyl-transfer RNA synthetases class-II family profile" evidence="9">
    <location>
        <begin position="136"/>
        <end position="371"/>
    </location>
</feature>
<dbReference type="GO" id="GO:0005829">
    <property type="term" value="C:cytosol"/>
    <property type="evidence" value="ECO:0007669"/>
    <property type="project" value="UniProtKB-ARBA"/>
</dbReference>
<comment type="catalytic activity">
    <reaction evidence="8">
        <text>tRNA(Gly) + glycine + ATP = glycyl-tRNA(Gly) + AMP + diphosphate</text>
        <dbReference type="Rhea" id="RHEA:16013"/>
        <dbReference type="Rhea" id="RHEA-COMP:9664"/>
        <dbReference type="Rhea" id="RHEA-COMP:9683"/>
        <dbReference type="ChEBI" id="CHEBI:30616"/>
        <dbReference type="ChEBI" id="CHEBI:33019"/>
        <dbReference type="ChEBI" id="CHEBI:57305"/>
        <dbReference type="ChEBI" id="CHEBI:78442"/>
        <dbReference type="ChEBI" id="CHEBI:78522"/>
        <dbReference type="ChEBI" id="CHEBI:456215"/>
        <dbReference type="EC" id="6.1.1.14"/>
    </reaction>
</comment>
<dbReference type="Gene3D" id="3.30.930.10">
    <property type="entry name" value="Bira Bifunctional Protein, Domain 2"/>
    <property type="match status" value="1"/>
</dbReference>
<evidence type="ECO:0000256" key="1">
    <source>
        <dbReference type="ARBA" id="ARBA00008226"/>
    </source>
</evidence>
<comment type="similarity">
    <text evidence="1 8">Belongs to the class-II aminoacyl-tRNA synthetase family.</text>
</comment>
<dbReference type="InterPro" id="IPR036621">
    <property type="entry name" value="Anticodon-bd_dom_sf"/>
</dbReference>
<dbReference type="GO" id="GO:0004081">
    <property type="term" value="F:bis(5'-nucleosyl)-tetraphosphatase (asymmetrical) activity"/>
    <property type="evidence" value="ECO:0007669"/>
    <property type="project" value="UniProtKB-ARBA"/>
</dbReference>
<keyword evidence="4 8" id="KW-0547">Nucleotide-binding</keyword>
<dbReference type="GO" id="GO:0004820">
    <property type="term" value="F:glycine-tRNA ligase activity"/>
    <property type="evidence" value="ECO:0007669"/>
    <property type="project" value="UniProtKB-UniRule"/>
</dbReference>
<dbReference type="AlphaFoldDB" id="A0A562JGW3"/>
<feature type="binding site" evidence="8">
    <location>
        <begin position="332"/>
        <end position="336"/>
    </location>
    <ligand>
        <name>substrate</name>
    </ligand>
</feature>
<evidence type="ECO:0000256" key="3">
    <source>
        <dbReference type="ARBA" id="ARBA00022598"/>
    </source>
</evidence>
<organism evidence="10 11">
    <name type="scientific">Sedimentibacter saalensis</name>
    <dbReference type="NCBI Taxonomy" id="130788"/>
    <lineage>
        <taxon>Bacteria</taxon>
        <taxon>Bacillati</taxon>
        <taxon>Bacillota</taxon>
        <taxon>Tissierellia</taxon>
        <taxon>Sedimentibacter</taxon>
    </lineage>
</organism>
<accession>A0A562JGW3</accession>
<dbReference type="PRINTS" id="PR01043">
    <property type="entry name" value="TRNASYNTHGLY"/>
</dbReference>
<feature type="binding site" evidence="8">
    <location>
        <position position="102"/>
    </location>
    <ligand>
        <name>substrate</name>
    </ligand>
</feature>
<dbReference type="PROSITE" id="PS50862">
    <property type="entry name" value="AA_TRNA_LIGASE_II"/>
    <property type="match status" value="1"/>
</dbReference>
<keyword evidence="7 8" id="KW-0030">Aminoacyl-tRNA synthetase</keyword>
<dbReference type="RefSeq" id="WP_145080177.1">
    <property type="nucleotide sequence ID" value="NZ_DAMBUX010000016.1"/>
</dbReference>
<comment type="subcellular location">
    <subcellularLocation>
        <location evidence="8">Cytoplasm</location>
    </subcellularLocation>
</comment>
<dbReference type="NCBIfam" id="NF003211">
    <property type="entry name" value="PRK04173.1"/>
    <property type="match status" value="1"/>
</dbReference>
<evidence type="ECO:0000256" key="4">
    <source>
        <dbReference type="ARBA" id="ARBA00022741"/>
    </source>
</evidence>
<name>A0A562JGW3_9FIRM</name>
<protein>
    <recommendedName>
        <fullName evidence="8">Glycine--tRNA ligase</fullName>
        <ecNumber evidence="8">6.1.1.14</ecNumber>
    </recommendedName>
    <alternativeName>
        <fullName evidence="8">Glycyl-tRNA synthetase</fullName>
        <shortName evidence="8">GlyRS</shortName>
    </alternativeName>
</protein>
<comment type="subunit">
    <text evidence="8">Homodimer.</text>
</comment>
<keyword evidence="6 8" id="KW-0648">Protein biosynthesis</keyword>
<evidence type="ECO:0000256" key="2">
    <source>
        <dbReference type="ARBA" id="ARBA00022490"/>
    </source>
</evidence>
<feature type="binding site" evidence="8">
    <location>
        <begin position="218"/>
        <end position="223"/>
    </location>
    <ligand>
        <name>ATP</name>
        <dbReference type="ChEBI" id="CHEBI:30616"/>
    </ligand>
</feature>
<comment type="caution">
    <text evidence="10">The sequence shown here is derived from an EMBL/GenBank/DDBJ whole genome shotgun (WGS) entry which is preliminary data.</text>
</comment>
<evidence type="ECO:0000313" key="11">
    <source>
        <dbReference type="Proteomes" id="UP000315343"/>
    </source>
</evidence>
<dbReference type="Proteomes" id="UP000315343">
    <property type="component" value="Unassembled WGS sequence"/>
</dbReference>
<dbReference type="CDD" id="cd00774">
    <property type="entry name" value="GlyRS-like_core"/>
    <property type="match status" value="1"/>
</dbReference>
<dbReference type="PANTHER" id="PTHR10745:SF8">
    <property type="entry name" value="DNA POLYMERASE SUBUNIT GAMMA-2, MITOCHONDRIAL"/>
    <property type="match status" value="1"/>
</dbReference>
<keyword evidence="3 8" id="KW-0436">Ligase</keyword>
<feature type="binding site" evidence="8">
    <location>
        <begin position="336"/>
        <end position="339"/>
    </location>
    <ligand>
        <name>ATP</name>
        <dbReference type="ChEBI" id="CHEBI:30616"/>
    </ligand>
</feature>
<dbReference type="EMBL" id="VLKH01000002">
    <property type="protein sequence ID" value="TWH82462.1"/>
    <property type="molecule type" value="Genomic_DNA"/>
</dbReference>
<dbReference type="GO" id="GO:0016740">
    <property type="term" value="F:transferase activity"/>
    <property type="evidence" value="ECO:0007669"/>
    <property type="project" value="UniProtKB-ARBA"/>
</dbReference>
<dbReference type="SUPFAM" id="SSF52954">
    <property type="entry name" value="Class II aaRS ABD-related"/>
    <property type="match status" value="1"/>
</dbReference>
<keyword evidence="2 8" id="KW-0963">Cytoplasm</keyword>
<dbReference type="GO" id="GO:0070062">
    <property type="term" value="C:extracellular exosome"/>
    <property type="evidence" value="ECO:0007669"/>
    <property type="project" value="UniProtKB-ARBA"/>
</dbReference>
<dbReference type="FunFam" id="3.40.50.800:FF:000002">
    <property type="entry name" value="Glycine--tRNA ligase"/>
    <property type="match status" value="1"/>
</dbReference>
<gene>
    <name evidence="8" type="primary">glyQS</name>
    <name evidence="10" type="ORF">LY60_00762</name>
</gene>
<feature type="binding site" evidence="8">
    <location>
        <position position="176"/>
    </location>
    <ligand>
        <name>substrate</name>
    </ligand>
</feature>
<reference evidence="10 11" key="1">
    <citation type="submission" date="2019-07" db="EMBL/GenBank/DDBJ databases">
        <title>Genomic Encyclopedia of Type Strains, Phase I: the one thousand microbial genomes (KMG-I) project.</title>
        <authorList>
            <person name="Kyrpides N."/>
        </authorList>
    </citation>
    <scope>NUCLEOTIDE SEQUENCE [LARGE SCALE GENOMIC DNA]</scope>
    <source>
        <strain evidence="10 11">DSM 13558</strain>
    </source>
</reference>
<dbReference type="SUPFAM" id="SSF55681">
    <property type="entry name" value="Class II aaRS and biotin synthetases"/>
    <property type="match status" value="1"/>
</dbReference>
<evidence type="ECO:0000256" key="7">
    <source>
        <dbReference type="ARBA" id="ARBA00023146"/>
    </source>
</evidence>
<feature type="binding site" evidence="8">
    <location>
        <begin position="292"/>
        <end position="293"/>
    </location>
    <ligand>
        <name>ATP</name>
        <dbReference type="ChEBI" id="CHEBI:30616"/>
    </ligand>
</feature>
<dbReference type="GO" id="GO:1990742">
    <property type="term" value="C:microvesicle"/>
    <property type="evidence" value="ECO:0007669"/>
    <property type="project" value="UniProtKB-ARBA"/>
</dbReference>
<dbReference type="InterPro" id="IPR027031">
    <property type="entry name" value="Gly-tRNA_synthase/POLG2"/>
</dbReference>
<feature type="binding site" evidence="8">
    <location>
        <begin position="208"/>
        <end position="210"/>
    </location>
    <ligand>
        <name>ATP</name>
        <dbReference type="ChEBI" id="CHEBI:30616"/>
    </ligand>
</feature>
<dbReference type="InterPro" id="IPR006195">
    <property type="entry name" value="aa-tRNA-synth_II"/>
</dbReference>
<sequence length="464" mass="53593">MAKNEKNKLEKLVSLSKSRGIIFPGSEIYGGLANTWDYGPLGVEIKNNVKRAWWKKFIQESPYNVGLDAAILMNPTTWVASGHVGGFSDPLMDCKECKSRFRADKLIEDFMHEKGESQVVDGWSNSEMETYITENKIECPECGKSNFTSIRKFNLMFKTFQGVTEDSQAEIFLRPETAQGIFVNFKNVARSTRKKIPFGIGQIGKSFRNEITPGNFTFRTREFEQMELEFFCKPGEDMEWFYYWKEYAMNWLLNLGMTKENVRFRDHEKAELSHYSNATSDIEYLFPFGWGELWGIADRTDFDLKAHITTSGEDLTYQDPVTNEKYVPYCIEPSLGADRVMLALLLDAFNEEVLEDGTDRVVLKLHPALAPYKAAIFPLTKKLNDQATELYHKLQKNFNVDYDDAGSIGKRYRRHDEIGTPYCITFDFDSLEDNAVTIRDRDTMEQERVKIDDLVDFINAKINF</sequence>
<evidence type="ECO:0000313" key="10">
    <source>
        <dbReference type="EMBL" id="TWH82462.1"/>
    </source>
</evidence>
<proteinExistence type="inferred from homology"/>
<evidence type="ECO:0000256" key="8">
    <source>
        <dbReference type="HAMAP-Rule" id="MF_00253"/>
    </source>
</evidence>
<evidence type="ECO:0000256" key="6">
    <source>
        <dbReference type="ARBA" id="ARBA00022917"/>
    </source>
</evidence>
<dbReference type="GO" id="GO:0006426">
    <property type="term" value="P:glycyl-tRNA aminoacylation"/>
    <property type="evidence" value="ECO:0007669"/>
    <property type="project" value="UniProtKB-UniRule"/>
</dbReference>
<dbReference type="CDD" id="cd00858">
    <property type="entry name" value="GlyRS_anticodon"/>
    <property type="match status" value="1"/>
</dbReference>
<dbReference type="GO" id="GO:0140096">
    <property type="term" value="F:catalytic activity, acting on a protein"/>
    <property type="evidence" value="ECO:0007669"/>
    <property type="project" value="UniProtKB-ARBA"/>
</dbReference>
<dbReference type="GO" id="GO:0015966">
    <property type="term" value="P:diadenosine tetraphosphate biosynthetic process"/>
    <property type="evidence" value="ECO:0007669"/>
    <property type="project" value="UniProtKB-ARBA"/>
</dbReference>
<keyword evidence="11" id="KW-1185">Reference proteome</keyword>
<dbReference type="InterPro" id="IPR002314">
    <property type="entry name" value="aa-tRNA-synt_IIb"/>
</dbReference>
<dbReference type="InterPro" id="IPR004154">
    <property type="entry name" value="Anticodon-bd"/>
</dbReference>
<dbReference type="EC" id="6.1.1.14" evidence="8"/>
<dbReference type="NCBIfam" id="TIGR00389">
    <property type="entry name" value="glyS_dimeric"/>
    <property type="match status" value="1"/>
</dbReference>
<dbReference type="InterPro" id="IPR033731">
    <property type="entry name" value="GlyRS-like_core"/>
</dbReference>
<dbReference type="Pfam" id="PF00587">
    <property type="entry name" value="tRNA-synt_2b"/>
    <property type="match status" value="1"/>
</dbReference>
<dbReference type="InterPro" id="IPR045864">
    <property type="entry name" value="aa-tRNA-synth_II/BPL/LPL"/>
</dbReference>
<feature type="binding site" evidence="8">
    <location>
        <begin position="223"/>
        <end position="227"/>
    </location>
    <ligand>
        <name>substrate</name>
    </ligand>
</feature>
<dbReference type="GO" id="GO:0005524">
    <property type="term" value="F:ATP binding"/>
    <property type="evidence" value="ECO:0007669"/>
    <property type="project" value="UniProtKB-UniRule"/>
</dbReference>
<dbReference type="PANTHER" id="PTHR10745">
    <property type="entry name" value="GLYCYL-TRNA SYNTHETASE/DNA POLYMERASE SUBUNIT GAMMA-2"/>
    <property type="match status" value="1"/>
</dbReference>
<dbReference type="Gene3D" id="3.40.50.800">
    <property type="entry name" value="Anticodon-binding domain"/>
    <property type="match status" value="1"/>
</dbReference>
<dbReference type="HAMAP" id="MF_00253_B">
    <property type="entry name" value="Gly_tRNA_synth_B"/>
    <property type="match status" value="1"/>
</dbReference>
<dbReference type="InterPro" id="IPR022961">
    <property type="entry name" value="Gly_tRNA_ligase_bac"/>
</dbReference>
<keyword evidence="5 8" id="KW-0067">ATP-binding</keyword>
<dbReference type="Pfam" id="PF03129">
    <property type="entry name" value="HGTP_anticodon"/>
    <property type="match status" value="1"/>
</dbReference>
<dbReference type="OrthoDB" id="9760853at2"/>